<dbReference type="Proteomes" id="UP001231124">
    <property type="component" value="Unassembled WGS sequence"/>
</dbReference>
<evidence type="ECO:0000313" key="1">
    <source>
        <dbReference type="EMBL" id="MDQ0446384.1"/>
    </source>
</evidence>
<dbReference type="EMBL" id="JAUSVP010000002">
    <property type="protein sequence ID" value="MDQ0446384.1"/>
    <property type="molecule type" value="Genomic_DNA"/>
</dbReference>
<dbReference type="RefSeq" id="WP_238201253.1">
    <property type="nucleotide sequence ID" value="NZ_BPQE01000002.1"/>
</dbReference>
<organism evidence="1 2">
    <name type="scientific">Methylobacterium aerolatum</name>
    <dbReference type="NCBI Taxonomy" id="418708"/>
    <lineage>
        <taxon>Bacteria</taxon>
        <taxon>Pseudomonadati</taxon>
        <taxon>Pseudomonadota</taxon>
        <taxon>Alphaproteobacteria</taxon>
        <taxon>Hyphomicrobiales</taxon>
        <taxon>Methylobacteriaceae</taxon>
        <taxon>Methylobacterium</taxon>
    </lineage>
</organism>
<reference evidence="1 2" key="1">
    <citation type="submission" date="2023-07" db="EMBL/GenBank/DDBJ databases">
        <title>Genomic Encyclopedia of Type Strains, Phase IV (KMG-IV): sequencing the most valuable type-strain genomes for metagenomic binning, comparative biology and taxonomic classification.</title>
        <authorList>
            <person name="Goeker M."/>
        </authorList>
    </citation>
    <scope>NUCLEOTIDE SEQUENCE [LARGE SCALE GENOMIC DNA]</scope>
    <source>
        <strain evidence="1 2">DSM 19013</strain>
    </source>
</reference>
<comment type="caution">
    <text evidence="1">The sequence shown here is derived from an EMBL/GenBank/DDBJ whole genome shotgun (WGS) entry which is preliminary data.</text>
</comment>
<gene>
    <name evidence="1" type="ORF">QO012_000873</name>
</gene>
<protein>
    <submittedName>
        <fullName evidence="1">Lambda family phage tail tape measure protein</fullName>
    </submittedName>
</protein>
<sequence length="193" mass="18935">MTDETDPDAKTAARAAQLTDLDRLAQNFGRSLSSALTRSAASGRSLDGVLGTIGAKLAAVTARFAASSLSTGLTSLLNGLLDGGSDGGGGSFANGGVFRGGRVMPFAAGGVVAAPSYFPMAGGTGLMGEAGPEAIMPLARGPDGKLGVAAGGGGRPVSVTVTIATPDPSAFRRSEAQVSAMLARAVARGQRAL</sequence>
<accession>A0ABU0HY15</accession>
<evidence type="ECO:0000313" key="2">
    <source>
        <dbReference type="Proteomes" id="UP001231124"/>
    </source>
</evidence>
<keyword evidence="2" id="KW-1185">Reference proteome</keyword>
<proteinExistence type="predicted"/>
<name>A0ABU0HY15_9HYPH</name>